<evidence type="ECO:0000313" key="4">
    <source>
        <dbReference type="Proteomes" id="UP000184342"/>
    </source>
</evidence>
<protein>
    <submittedName>
        <fullName evidence="3">VanZ like family protein</fullName>
    </submittedName>
</protein>
<dbReference type="OrthoDB" id="291892at2"/>
<dbReference type="STRING" id="1122934.SAMN02745691_01447"/>
<keyword evidence="1" id="KW-0812">Transmembrane</keyword>
<dbReference type="Proteomes" id="UP000184342">
    <property type="component" value="Unassembled WGS sequence"/>
</dbReference>
<keyword evidence="1" id="KW-0472">Membrane</keyword>
<feature type="transmembrane region" description="Helical" evidence="1">
    <location>
        <begin position="7"/>
        <end position="28"/>
    </location>
</feature>
<proteinExistence type="predicted"/>
<dbReference type="AlphaFoldDB" id="A0A1M6H0B3"/>
<evidence type="ECO:0000256" key="1">
    <source>
        <dbReference type="SAM" id="Phobius"/>
    </source>
</evidence>
<sequence length="156" mass="17365">MKDRTKVFCVFSWLAVLVLMALIFYLSAEPAEQSNELSTGITRTILNALQGQIPFMADMSLETFNHIIRKTTHFMAYMLLGMLVLNALGIKGWKKTLLAFAISAAYAASDETHQLFVPGRGGQLKDVILDSSGSAFGIGVMTFFYRIRRKTFGRKG</sequence>
<dbReference type="InterPro" id="IPR016747">
    <property type="entry name" value="Phosphotransbutyrylase"/>
</dbReference>
<dbReference type="NCBIfam" id="NF037970">
    <property type="entry name" value="vanZ_1"/>
    <property type="match status" value="1"/>
</dbReference>
<dbReference type="PIRSF" id="PIRSF019083">
    <property type="entry name" value="UCP019083_VanZ"/>
    <property type="match status" value="1"/>
</dbReference>
<organism evidence="3 4">
    <name type="scientific">Parasporobacterium paucivorans DSM 15970</name>
    <dbReference type="NCBI Taxonomy" id="1122934"/>
    <lineage>
        <taxon>Bacteria</taxon>
        <taxon>Bacillati</taxon>
        <taxon>Bacillota</taxon>
        <taxon>Clostridia</taxon>
        <taxon>Lachnospirales</taxon>
        <taxon>Lachnospiraceae</taxon>
        <taxon>Parasporobacterium</taxon>
    </lineage>
</organism>
<dbReference type="EMBL" id="FQYT01000013">
    <property type="protein sequence ID" value="SHJ15592.1"/>
    <property type="molecule type" value="Genomic_DNA"/>
</dbReference>
<gene>
    <name evidence="3" type="ORF">SAMN02745691_01447</name>
</gene>
<keyword evidence="1" id="KW-1133">Transmembrane helix</keyword>
<evidence type="ECO:0000313" key="3">
    <source>
        <dbReference type="EMBL" id="SHJ15592.1"/>
    </source>
</evidence>
<keyword evidence="4" id="KW-1185">Reference proteome</keyword>
<dbReference type="InterPro" id="IPR006976">
    <property type="entry name" value="VanZ-like"/>
</dbReference>
<accession>A0A1M6H0B3</accession>
<dbReference type="RefSeq" id="WP_094757357.1">
    <property type="nucleotide sequence ID" value="NZ_FQYT01000013.1"/>
</dbReference>
<feature type="domain" description="VanZ-like" evidence="2">
    <location>
        <begin position="13"/>
        <end position="144"/>
    </location>
</feature>
<evidence type="ECO:0000259" key="2">
    <source>
        <dbReference type="Pfam" id="PF04892"/>
    </source>
</evidence>
<feature type="transmembrane region" description="Helical" evidence="1">
    <location>
        <begin position="74"/>
        <end position="90"/>
    </location>
</feature>
<name>A0A1M6H0B3_9FIRM</name>
<reference evidence="3 4" key="1">
    <citation type="submission" date="2016-11" db="EMBL/GenBank/DDBJ databases">
        <authorList>
            <person name="Jaros S."/>
            <person name="Januszkiewicz K."/>
            <person name="Wedrychowicz H."/>
        </authorList>
    </citation>
    <scope>NUCLEOTIDE SEQUENCE [LARGE SCALE GENOMIC DNA]</scope>
    <source>
        <strain evidence="3 4">DSM 15970</strain>
    </source>
</reference>
<dbReference type="Pfam" id="PF04892">
    <property type="entry name" value="VanZ"/>
    <property type="match status" value="1"/>
</dbReference>